<feature type="region of interest" description="Disordered" evidence="5">
    <location>
        <begin position="365"/>
        <end position="476"/>
    </location>
</feature>
<dbReference type="PANTHER" id="PTHR44675">
    <property type="entry name" value="PAK1 INTERACTING PROTEIN 1"/>
    <property type="match status" value="1"/>
</dbReference>
<keyword evidence="8" id="KW-1185">Reference proteome</keyword>
<sequence>MASYEKQQQQQQQLTVVVGTYERLLYGLTLSTDPTGPAPTTFTPVFIFPAHISAIKCVASSKNASPSTSTSTTSTAANASARHYLATGSTDEHIKIYDLARKREIGTLNTHHGVVTHLQFHHTTHLISCSEDGTIALHRTSDWQLLKVLTGHTGAVEWVDVHPTGRLALSAGRDGTVKVWDLMQGRLARSLRVAAVDPRGVAARRGAVPERVAWAPSGVRYAVMCEQTVVVYDIATGREAAVVLGIGKISCMLCTADDAAADVLVTGGEDGMLRVFMAGDGTAVAAWHSGHATRVKDMDSVVYHGRRLLVSCSSDGGVRLWDYQAAVTSASHNGKSTDGLVVEPLATYNADTRVTCVSISAVADKSRTGTRNEQDAAGDSEQEPEEGITDSELANSDDSENDDRAVSTKSKRHKPNGPRVSVILEEAGAAEHPSSSKKKRMLPQTVPQTTSKKHKHHLHSLQRHRKNSAVRSKQSK</sequence>
<evidence type="ECO:0000256" key="4">
    <source>
        <dbReference type="PROSITE-ProRule" id="PRU00221"/>
    </source>
</evidence>
<reference evidence="8 9" key="1">
    <citation type="journal article" date="2019" name="Sci. Rep.">
        <title>Comparative genomics of chytrid fungi reveal insights into the obligate biotrophic and pathogenic lifestyle of Synchytrium endobioticum.</title>
        <authorList>
            <person name="van de Vossenberg B.T.L.H."/>
            <person name="Warris S."/>
            <person name="Nguyen H.D.T."/>
            <person name="van Gent-Pelzer M.P.E."/>
            <person name="Joly D.L."/>
            <person name="van de Geest H.C."/>
            <person name="Bonants P.J.M."/>
            <person name="Smith D.S."/>
            <person name="Levesque C.A."/>
            <person name="van der Lee T.A.J."/>
        </authorList>
    </citation>
    <scope>NUCLEOTIDE SEQUENCE [LARGE SCALE GENOMIC DNA]</scope>
    <source>
        <strain evidence="7 9">LEV6574</strain>
        <strain evidence="6 8">MB42</strain>
    </source>
</reference>
<feature type="repeat" description="WD" evidence="4">
    <location>
        <begin position="149"/>
        <end position="190"/>
    </location>
</feature>
<dbReference type="InterPro" id="IPR051959">
    <property type="entry name" value="PAK1-Kinase_Regulator"/>
</dbReference>
<dbReference type="PANTHER" id="PTHR44675:SF1">
    <property type="entry name" value="P21-ACTIVATED PROTEIN KINASE-INTERACTING PROTEIN 1"/>
    <property type="match status" value="1"/>
</dbReference>
<dbReference type="Proteomes" id="UP000320475">
    <property type="component" value="Unassembled WGS sequence"/>
</dbReference>
<gene>
    <name evidence="7" type="ORF">SeLEV6574_g01044</name>
    <name evidence="6" type="ORF">SeMB42_g04186</name>
</gene>
<accession>A0A507DF65</accession>
<evidence type="ECO:0000256" key="1">
    <source>
        <dbReference type="ARBA" id="ARBA00022517"/>
    </source>
</evidence>
<dbReference type="SMART" id="SM00320">
    <property type="entry name" value="WD40"/>
    <property type="match status" value="5"/>
</dbReference>
<evidence type="ECO:0000256" key="5">
    <source>
        <dbReference type="SAM" id="MobiDB-lite"/>
    </source>
</evidence>
<dbReference type="InterPro" id="IPR020472">
    <property type="entry name" value="WD40_PAC1"/>
</dbReference>
<keyword evidence="3" id="KW-0677">Repeat</keyword>
<dbReference type="InterPro" id="IPR001680">
    <property type="entry name" value="WD40_rpt"/>
</dbReference>
<evidence type="ECO:0000313" key="7">
    <source>
        <dbReference type="EMBL" id="TPX50186.1"/>
    </source>
</evidence>
<dbReference type="InterPro" id="IPR019775">
    <property type="entry name" value="WD40_repeat_CS"/>
</dbReference>
<dbReference type="Proteomes" id="UP000317494">
    <property type="component" value="Unassembled WGS sequence"/>
</dbReference>
<dbReference type="PROSITE" id="PS50294">
    <property type="entry name" value="WD_REPEATS_REGION"/>
    <property type="match status" value="1"/>
</dbReference>
<dbReference type="Gene3D" id="2.130.10.10">
    <property type="entry name" value="YVTN repeat-like/Quinoprotein amine dehydrogenase"/>
    <property type="match status" value="2"/>
</dbReference>
<dbReference type="AlphaFoldDB" id="A0A507DF65"/>
<dbReference type="EMBL" id="QEAN01000164">
    <property type="protein sequence ID" value="TPX44839.1"/>
    <property type="molecule type" value="Genomic_DNA"/>
</dbReference>
<dbReference type="GO" id="GO:0042254">
    <property type="term" value="P:ribosome biogenesis"/>
    <property type="evidence" value="ECO:0007669"/>
    <property type="project" value="UniProtKB-KW"/>
</dbReference>
<protein>
    <submittedName>
        <fullName evidence="7">Uncharacterized protein</fullName>
    </submittedName>
</protein>
<evidence type="ECO:0000313" key="8">
    <source>
        <dbReference type="Proteomes" id="UP000317494"/>
    </source>
</evidence>
<feature type="repeat" description="WD" evidence="4">
    <location>
        <begin position="307"/>
        <end position="331"/>
    </location>
</feature>
<dbReference type="EMBL" id="QEAM01000021">
    <property type="protein sequence ID" value="TPX50186.1"/>
    <property type="molecule type" value="Genomic_DNA"/>
</dbReference>
<name>A0A507DF65_9FUNG</name>
<dbReference type="VEuPathDB" id="FungiDB:SeMB42_g04186"/>
<keyword evidence="2 4" id="KW-0853">WD repeat</keyword>
<organism evidence="7 9">
    <name type="scientific">Synchytrium endobioticum</name>
    <dbReference type="NCBI Taxonomy" id="286115"/>
    <lineage>
        <taxon>Eukaryota</taxon>
        <taxon>Fungi</taxon>
        <taxon>Fungi incertae sedis</taxon>
        <taxon>Chytridiomycota</taxon>
        <taxon>Chytridiomycota incertae sedis</taxon>
        <taxon>Chytridiomycetes</taxon>
        <taxon>Synchytriales</taxon>
        <taxon>Synchytriaceae</taxon>
        <taxon>Synchytrium</taxon>
    </lineage>
</organism>
<dbReference type="OrthoDB" id="308449at2759"/>
<evidence type="ECO:0000313" key="6">
    <source>
        <dbReference type="EMBL" id="TPX44839.1"/>
    </source>
</evidence>
<evidence type="ECO:0000256" key="3">
    <source>
        <dbReference type="ARBA" id="ARBA00022737"/>
    </source>
</evidence>
<dbReference type="PROSITE" id="PS50082">
    <property type="entry name" value="WD_REPEATS_2"/>
    <property type="match status" value="2"/>
</dbReference>
<comment type="caution">
    <text evidence="7">The sequence shown here is derived from an EMBL/GenBank/DDBJ whole genome shotgun (WGS) entry which is preliminary data.</text>
</comment>
<dbReference type="InterPro" id="IPR015943">
    <property type="entry name" value="WD40/YVTN_repeat-like_dom_sf"/>
</dbReference>
<dbReference type="Pfam" id="PF00400">
    <property type="entry name" value="WD40"/>
    <property type="match status" value="4"/>
</dbReference>
<dbReference type="PRINTS" id="PR00320">
    <property type="entry name" value="GPROTEINBRPT"/>
</dbReference>
<dbReference type="PROSITE" id="PS00678">
    <property type="entry name" value="WD_REPEATS_1"/>
    <property type="match status" value="1"/>
</dbReference>
<dbReference type="InterPro" id="IPR036322">
    <property type="entry name" value="WD40_repeat_dom_sf"/>
</dbReference>
<feature type="compositionally biased region" description="Acidic residues" evidence="5">
    <location>
        <begin position="376"/>
        <end position="401"/>
    </location>
</feature>
<proteinExistence type="predicted"/>
<dbReference type="SUPFAM" id="SSF50978">
    <property type="entry name" value="WD40 repeat-like"/>
    <property type="match status" value="1"/>
</dbReference>
<evidence type="ECO:0000256" key="2">
    <source>
        <dbReference type="ARBA" id="ARBA00022574"/>
    </source>
</evidence>
<feature type="compositionally biased region" description="Basic residues" evidence="5">
    <location>
        <begin position="451"/>
        <end position="476"/>
    </location>
</feature>
<keyword evidence="1" id="KW-0690">Ribosome biogenesis</keyword>
<dbReference type="STRING" id="286115.A0A507DF65"/>
<feature type="compositionally biased region" description="Basic and acidic residues" evidence="5">
    <location>
        <begin position="365"/>
        <end position="374"/>
    </location>
</feature>
<evidence type="ECO:0000313" key="9">
    <source>
        <dbReference type="Proteomes" id="UP000320475"/>
    </source>
</evidence>